<name>A0A0B2P633_GLYSO</name>
<dbReference type="PANTHER" id="PTHR47926">
    <property type="entry name" value="PENTATRICOPEPTIDE REPEAT-CONTAINING PROTEIN"/>
    <property type="match status" value="1"/>
</dbReference>
<dbReference type="PANTHER" id="PTHR47926:SF344">
    <property type="entry name" value="OS07G0636900 PROTEIN"/>
    <property type="match status" value="1"/>
</dbReference>
<dbReference type="GO" id="GO:0016787">
    <property type="term" value="F:hydrolase activity"/>
    <property type="evidence" value="ECO:0007669"/>
    <property type="project" value="UniProtKB-KW"/>
</dbReference>
<dbReference type="Proteomes" id="UP000289340">
    <property type="component" value="Chromosome 1"/>
</dbReference>
<dbReference type="EC" id="3.4.24.-" evidence="4"/>
<protein>
    <submittedName>
        <fullName evidence="4">Putative pentatricopeptide repeat-containing protein, mitochondrial</fullName>
        <ecNumber evidence="4">3.4.24.-</ecNumber>
        <ecNumber evidence="4">3.6.4.3</ecNumber>
    </submittedName>
</protein>
<evidence type="ECO:0000256" key="1">
    <source>
        <dbReference type="ARBA" id="ARBA00022737"/>
    </source>
</evidence>
<dbReference type="InterPro" id="IPR046848">
    <property type="entry name" value="E_motif"/>
</dbReference>
<evidence type="ECO:0000256" key="3">
    <source>
        <dbReference type="PROSITE-ProRule" id="PRU00708"/>
    </source>
</evidence>
<dbReference type="FunFam" id="1.25.40.10:FF:001535">
    <property type="entry name" value="Putative pentatricopeptide repeat-containing protein, mitochondrial"/>
    <property type="match status" value="1"/>
</dbReference>
<feature type="repeat" description="PPR" evidence="3">
    <location>
        <begin position="470"/>
        <end position="504"/>
    </location>
</feature>
<reference evidence="5 6" key="2">
    <citation type="submission" date="2018-09" db="EMBL/GenBank/DDBJ databases">
        <title>A high-quality reference genome of wild soybean provides a powerful tool to mine soybean genomes.</title>
        <authorList>
            <person name="Xie M."/>
            <person name="Chung C.Y.L."/>
            <person name="Li M.-W."/>
            <person name="Wong F.-L."/>
            <person name="Chan T.-F."/>
            <person name="Lam H.-M."/>
        </authorList>
    </citation>
    <scope>NUCLEOTIDE SEQUENCE [LARGE SCALE GENOMIC DNA]</scope>
    <source>
        <strain evidence="6">cv. W05</strain>
        <tissue evidence="5">Hypocotyl of etiolated seedlings</tissue>
    </source>
</reference>
<dbReference type="EMBL" id="QZWG01000001">
    <property type="protein sequence ID" value="RZC28629.1"/>
    <property type="molecule type" value="Genomic_DNA"/>
</dbReference>
<dbReference type="EMBL" id="KN669921">
    <property type="protein sequence ID" value="KHN03143.1"/>
    <property type="molecule type" value="Genomic_DNA"/>
</dbReference>
<dbReference type="Proteomes" id="UP000053555">
    <property type="component" value="Unassembled WGS sequence"/>
</dbReference>
<feature type="repeat" description="PPR" evidence="3">
    <location>
        <begin position="167"/>
        <end position="201"/>
    </location>
</feature>
<dbReference type="SMR" id="A0A0B2P633"/>
<accession>A0A0B2P633</accession>
<dbReference type="Pfam" id="PF01535">
    <property type="entry name" value="PPR"/>
    <property type="match status" value="2"/>
</dbReference>
<dbReference type="AlphaFoldDB" id="A0A0B2P633"/>
<keyword evidence="4" id="KW-0378">Hydrolase</keyword>
<evidence type="ECO:0000313" key="6">
    <source>
        <dbReference type="Proteomes" id="UP000289340"/>
    </source>
</evidence>
<dbReference type="InterPro" id="IPR046960">
    <property type="entry name" value="PPR_At4g14850-like_plant"/>
</dbReference>
<dbReference type="FunFam" id="1.25.40.10:FF:001713">
    <property type="entry name" value="Putative pentatricopeptide repeat-containing protein, mitochondrial"/>
    <property type="match status" value="1"/>
</dbReference>
<dbReference type="PROSITE" id="PS51375">
    <property type="entry name" value="PPR"/>
    <property type="match status" value="6"/>
</dbReference>
<keyword evidence="6" id="KW-1185">Reference proteome</keyword>
<sequence>MTLYMPLFRSCSTLRSLSQLHAHLVVTGLHSDPLASTKLLESYARMGSLHSSRLVFETHPSPDSFMFGVLIKCYLWHHLFDQVVSLYHHHIQKGSRLTQNCTFLYPSVIKAISVVGGLVVGRKVHGRIVKTGLGTDHVIGTSLLGMYGELGCLSDARKVFDEIRVRDLVSWSSVVACYVENGRPREGLEMLRWMVSEGVGPDSVTMLSVAEACGKVGCLRLAKSVHGYVIRKEMAGDASLRNSLIVMYGQCSYLRGAKGMFESVSDPSTACWTSMISSCNQNGCFEEAIDAFKKMQESEVEVNAVTMISVLCCCARLGWLKEGKSVHCFILRREMDGADLDLGPALMDFYAACWKISSCEKLLCLIGNSSVVSWNTLISIYAREGLNEEAMVLFVCMLEKGLMPDSFSLASSISACAGASSVRFGQQIHGHVTKRGFADEFVQNSLMDMYSKCGFVDLAYTIFDKIWEKSIVTWNCMICGFSQNGISVEALKLFDEMCFNCMDINEVTFLSAIQACSNSGYLLKGKWIHHKLVVSGVQKDLYIDTALVDMYAKCGDLKTAQGVFNSMPEKSVVSWSAMIAAYGIHGQITAATTLFTKMVESHIKPNEVTFMNILSACRHAGSVEEGKFYFNSMRDYGIVPNAEHFASIVDLLSRAGDIDGAYEIIKSTCQHIDASIWGALLNGCRIHGRMDLIHNIHKELREIRTNDTGYYTLLSNIYAEGGNWYESRKVRSRMEGMGLKKVPGYSSIEIDDKIYRFGAGDTSSAWQMDEIYRFLDNFQSLAREQGCDVQCYGTMHSSFMFSEDFSVYNLQRETSNCILNKSLKLVPF</sequence>
<dbReference type="GO" id="GO:0005737">
    <property type="term" value="C:cytoplasm"/>
    <property type="evidence" value="ECO:0007669"/>
    <property type="project" value="UniProtKB-ARBA"/>
</dbReference>
<dbReference type="FunFam" id="1.25.40.10:FF:000196">
    <property type="entry name" value="Pentatricopeptide repeat-containing protein At4g14850"/>
    <property type="match status" value="1"/>
</dbReference>
<feature type="repeat" description="PPR" evidence="3">
    <location>
        <begin position="370"/>
        <end position="404"/>
    </location>
</feature>
<dbReference type="GO" id="GO:0009451">
    <property type="term" value="P:RNA modification"/>
    <property type="evidence" value="ECO:0007669"/>
    <property type="project" value="InterPro"/>
</dbReference>
<feature type="repeat" description="PPR" evidence="3">
    <location>
        <begin position="571"/>
        <end position="605"/>
    </location>
</feature>
<dbReference type="Gene3D" id="1.25.40.10">
    <property type="entry name" value="Tetratricopeptide repeat domain"/>
    <property type="match status" value="5"/>
</dbReference>
<keyword evidence="1" id="KW-0677">Repeat</keyword>
<feature type="repeat" description="PPR" evidence="3">
    <location>
        <begin position="606"/>
        <end position="640"/>
    </location>
</feature>
<reference evidence="4" key="1">
    <citation type="submission" date="2014-07" db="EMBL/GenBank/DDBJ databases">
        <title>Identification of a novel salt tolerance gene in wild soybean by whole-genome sequencing.</title>
        <authorList>
            <person name="Lam H.-M."/>
            <person name="Qi X."/>
            <person name="Li M.-W."/>
            <person name="Liu X."/>
            <person name="Xie M."/>
            <person name="Ni M."/>
            <person name="Xu X."/>
        </authorList>
    </citation>
    <scope>NUCLEOTIDE SEQUENCE [LARGE SCALE GENOMIC DNA]</scope>
    <source>
        <tissue evidence="4">Root</tissue>
    </source>
</reference>
<dbReference type="NCBIfam" id="TIGR00756">
    <property type="entry name" value="PPR"/>
    <property type="match status" value="6"/>
</dbReference>
<evidence type="ECO:0000313" key="4">
    <source>
        <dbReference type="EMBL" id="KHN03143.1"/>
    </source>
</evidence>
<dbReference type="GO" id="GO:0003723">
    <property type="term" value="F:RNA binding"/>
    <property type="evidence" value="ECO:0007669"/>
    <property type="project" value="InterPro"/>
</dbReference>
<feature type="repeat" description="PPR" evidence="3">
    <location>
        <begin position="268"/>
        <end position="302"/>
    </location>
</feature>
<gene>
    <name evidence="5" type="ORF">D0Y65_000551</name>
    <name evidence="4" type="ORF">glysoja_041913</name>
</gene>
<organism evidence="4">
    <name type="scientific">Glycine soja</name>
    <name type="common">Wild soybean</name>
    <dbReference type="NCBI Taxonomy" id="3848"/>
    <lineage>
        <taxon>Eukaryota</taxon>
        <taxon>Viridiplantae</taxon>
        <taxon>Streptophyta</taxon>
        <taxon>Embryophyta</taxon>
        <taxon>Tracheophyta</taxon>
        <taxon>Spermatophyta</taxon>
        <taxon>Magnoliopsida</taxon>
        <taxon>eudicotyledons</taxon>
        <taxon>Gunneridae</taxon>
        <taxon>Pentapetalae</taxon>
        <taxon>rosids</taxon>
        <taxon>fabids</taxon>
        <taxon>Fabales</taxon>
        <taxon>Fabaceae</taxon>
        <taxon>Papilionoideae</taxon>
        <taxon>50 kb inversion clade</taxon>
        <taxon>NPAAA clade</taxon>
        <taxon>indigoferoid/millettioid clade</taxon>
        <taxon>Phaseoleae</taxon>
        <taxon>Glycine</taxon>
        <taxon>Glycine subgen. Soja</taxon>
    </lineage>
</organism>
<dbReference type="InterPro" id="IPR011990">
    <property type="entry name" value="TPR-like_helical_dom_sf"/>
</dbReference>
<dbReference type="FunFam" id="1.25.40.10:FF:002162">
    <property type="entry name" value="Putative pentatricopeptide repeat-containing protein, mitochondrial"/>
    <property type="match status" value="1"/>
</dbReference>
<dbReference type="FunFam" id="1.25.40.10:FF:000797">
    <property type="entry name" value="Pentatricopeptide repeat-containing protein chloroplastic"/>
    <property type="match status" value="1"/>
</dbReference>
<dbReference type="Gramene" id="XM_028375503.1">
    <property type="protein sequence ID" value="XP_028231304.1"/>
    <property type="gene ID" value="LOC114411799"/>
</dbReference>
<dbReference type="EC" id="3.6.4.3" evidence="4"/>
<evidence type="ECO:0000313" key="5">
    <source>
        <dbReference type="EMBL" id="RZC28629.1"/>
    </source>
</evidence>
<comment type="similarity">
    <text evidence="2">Belongs to the PPR family. PCMP-E subfamily.</text>
</comment>
<proteinExistence type="inferred from homology"/>
<dbReference type="InterPro" id="IPR002885">
    <property type="entry name" value="PPR_rpt"/>
</dbReference>
<dbReference type="Pfam" id="PF13041">
    <property type="entry name" value="PPR_2"/>
    <property type="match status" value="4"/>
</dbReference>
<dbReference type="Pfam" id="PF20431">
    <property type="entry name" value="E_motif"/>
    <property type="match status" value="1"/>
</dbReference>
<evidence type="ECO:0000256" key="2">
    <source>
        <dbReference type="ARBA" id="ARBA00061659"/>
    </source>
</evidence>